<comment type="caution">
    <text evidence="1">The sequence shown here is derived from an EMBL/GenBank/DDBJ whole genome shotgun (WGS) entry which is preliminary data.</text>
</comment>
<name>A0A699Z521_HAELA</name>
<protein>
    <submittedName>
        <fullName evidence="1">Uncharacterized protein</fullName>
    </submittedName>
</protein>
<dbReference type="Proteomes" id="UP000485058">
    <property type="component" value="Unassembled WGS sequence"/>
</dbReference>
<reference evidence="1 2" key="1">
    <citation type="submission" date="2020-02" db="EMBL/GenBank/DDBJ databases">
        <title>Draft genome sequence of Haematococcus lacustris strain NIES-144.</title>
        <authorList>
            <person name="Morimoto D."/>
            <person name="Nakagawa S."/>
            <person name="Yoshida T."/>
            <person name="Sawayama S."/>
        </authorList>
    </citation>
    <scope>NUCLEOTIDE SEQUENCE [LARGE SCALE GENOMIC DNA]</scope>
    <source>
        <strain evidence="1 2">NIES-144</strain>
    </source>
</reference>
<dbReference type="AlphaFoldDB" id="A0A699Z521"/>
<keyword evidence="2" id="KW-1185">Reference proteome</keyword>
<dbReference type="EMBL" id="BLLF01001109">
    <property type="protein sequence ID" value="GFH17181.1"/>
    <property type="molecule type" value="Genomic_DNA"/>
</dbReference>
<organism evidence="1 2">
    <name type="scientific">Haematococcus lacustris</name>
    <name type="common">Green alga</name>
    <name type="synonym">Haematococcus pluvialis</name>
    <dbReference type="NCBI Taxonomy" id="44745"/>
    <lineage>
        <taxon>Eukaryota</taxon>
        <taxon>Viridiplantae</taxon>
        <taxon>Chlorophyta</taxon>
        <taxon>core chlorophytes</taxon>
        <taxon>Chlorophyceae</taxon>
        <taxon>CS clade</taxon>
        <taxon>Chlamydomonadales</taxon>
        <taxon>Haematococcaceae</taxon>
        <taxon>Haematococcus</taxon>
    </lineage>
</organism>
<accession>A0A699Z521</accession>
<proteinExistence type="predicted"/>
<evidence type="ECO:0000313" key="1">
    <source>
        <dbReference type="EMBL" id="GFH17181.1"/>
    </source>
</evidence>
<sequence>MPAFEPCSFRKYSLEAGRQVAEQSVRVGKQGLVELVRGRRMCYFQENNYRQGHNSTLFPTWYQSSWPYKVSYTPLYEPWYIVDRFLNPWYDASSGSAS</sequence>
<gene>
    <name evidence="1" type="ORF">HaLaN_13755</name>
</gene>
<evidence type="ECO:0000313" key="2">
    <source>
        <dbReference type="Proteomes" id="UP000485058"/>
    </source>
</evidence>